<accession>A0A6A5X8K8</accession>
<evidence type="ECO:0000256" key="1">
    <source>
        <dbReference type="SAM" id="MobiDB-lite"/>
    </source>
</evidence>
<dbReference type="Proteomes" id="UP000799778">
    <property type="component" value="Unassembled WGS sequence"/>
</dbReference>
<proteinExistence type="predicted"/>
<dbReference type="EMBL" id="ML978079">
    <property type="protein sequence ID" value="KAF2009240.1"/>
    <property type="molecule type" value="Genomic_DNA"/>
</dbReference>
<keyword evidence="3" id="KW-1185">Reference proteome</keyword>
<gene>
    <name evidence="2" type="ORF">BU24DRAFT_468219</name>
</gene>
<protein>
    <submittedName>
        <fullName evidence="2">Uncharacterized protein</fullName>
    </submittedName>
</protein>
<evidence type="ECO:0000313" key="2">
    <source>
        <dbReference type="EMBL" id="KAF2009240.1"/>
    </source>
</evidence>
<dbReference type="GeneID" id="54289900"/>
<name>A0A6A5X8K8_9PLEO</name>
<reference evidence="2" key="1">
    <citation type="journal article" date="2020" name="Stud. Mycol.">
        <title>101 Dothideomycetes genomes: a test case for predicting lifestyles and emergence of pathogens.</title>
        <authorList>
            <person name="Haridas S."/>
            <person name="Albert R."/>
            <person name="Binder M."/>
            <person name="Bloem J."/>
            <person name="Labutti K."/>
            <person name="Salamov A."/>
            <person name="Andreopoulos B."/>
            <person name="Baker S."/>
            <person name="Barry K."/>
            <person name="Bills G."/>
            <person name="Bluhm B."/>
            <person name="Cannon C."/>
            <person name="Castanera R."/>
            <person name="Culley D."/>
            <person name="Daum C."/>
            <person name="Ezra D."/>
            <person name="Gonzalez J."/>
            <person name="Henrissat B."/>
            <person name="Kuo A."/>
            <person name="Liang C."/>
            <person name="Lipzen A."/>
            <person name="Lutzoni F."/>
            <person name="Magnuson J."/>
            <person name="Mondo S."/>
            <person name="Nolan M."/>
            <person name="Ohm R."/>
            <person name="Pangilinan J."/>
            <person name="Park H.-J."/>
            <person name="Ramirez L."/>
            <person name="Alfaro M."/>
            <person name="Sun H."/>
            <person name="Tritt A."/>
            <person name="Yoshinaga Y."/>
            <person name="Zwiers L.-H."/>
            <person name="Turgeon B."/>
            <person name="Goodwin S."/>
            <person name="Spatafora J."/>
            <person name="Crous P."/>
            <person name="Grigoriev I."/>
        </authorList>
    </citation>
    <scope>NUCLEOTIDE SEQUENCE</scope>
    <source>
        <strain evidence="2">CBS 175.79</strain>
    </source>
</reference>
<dbReference type="RefSeq" id="XP_033377579.1">
    <property type="nucleotide sequence ID" value="XM_033532503.1"/>
</dbReference>
<dbReference type="AlphaFoldDB" id="A0A6A5X8K8"/>
<feature type="compositionally biased region" description="Acidic residues" evidence="1">
    <location>
        <begin position="289"/>
        <end position="298"/>
    </location>
</feature>
<organism evidence="2 3">
    <name type="scientific">Aaosphaeria arxii CBS 175.79</name>
    <dbReference type="NCBI Taxonomy" id="1450172"/>
    <lineage>
        <taxon>Eukaryota</taxon>
        <taxon>Fungi</taxon>
        <taxon>Dikarya</taxon>
        <taxon>Ascomycota</taxon>
        <taxon>Pezizomycotina</taxon>
        <taxon>Dothideomycetes</taxon>
        <taxon>Pleosporomycetidae</taxon>
        <taxon>Pleosporales</taxon>
        <taxon>Pleosporales incertae sedis</taxon>
        <taxon>Aaosphaeria</taxon>
    </lineage>
</organism>
<feature type="compositionally biased region" description="Basic and acidic residues" evidence="1">
    <location>
        <begin position="278"/>
        <end position="288"/>
    </location>
</feature>
<feature type="region of interest" description="Disordered" evidence="1">
    <location>
        <begin position="278"/>
        <end position="298"/>
    </location>
</feature>
<evidence type="ECO:0000313" key="3">
    <source>
        <dbReference type="Proteomes" id="UP000799778"/>
    </source>
</evidence>
<sequence length="298" mass="33259">MTGDGSSNPRLKKRWYEHRFTMIQLRSVAIVSALGLISHVAGLPSSRTYDQTISCPTNPNITLSYKPLNLYQCKPDHPRRRSFVGQIDIAPFTLDSHRQTHNVSTSFWFSEALPNPQKSPLTLLINNRSSLLDAVRETPKLDPCLFFDSSIDQDTSTFNRWRVTKPSNFLDLHKPIDVQVSNTSKFADKAYLHSLHCILTASKPLSASILPFNKDSLPVKLDFVDKTLRARLEPEALALFSTPLAGKKTEQELQQSAGSADVEVYGLIAGYLDSAEKGCDEPISKSHEQDDDASEPND</sequence>